<keyword evidence="3" id="KW-1185">Reference proteome</keyword>
<evidence type="ECO:0000256" key="1">
    <source>
        <dbReference type="SAM" id="MobiDB-lite"/>
    </source>
</evidence>
<evidence type="ECO:0000313" key="3">
    <source>
        <dbReference type="Proteomes" id="UP000075243"/>
    </source>
</evidence>
<dbReference type="Gramene" id="C.cajan_44159.t">
    <property type="protein sequence ID" value="C.cajan_44159.t.cds1"/>
    <property type="gene ID" value="C.cajan_44159"/>
</dbReference>
<proteinExistence type="predicted"/>
<sequence length="148" mass="17002">MVCSRGGGSGRSSRATHDIPADKKRKKVATSSPTPSVSPSKDEEAPSSPQPPRNFTFLPSRFRTKYKQQRFLDLESRQIIAERPVIEVLPLIDFTNEYRRRNCTKIGEPEDKYNEIIIREFYANAFPVRPDSKDRISWVRGKTISYNP</sequence>
<feature type="compositionally biased region" description="Gly residues" evidence="1">
    <location>
        <begin position="1"/>
        <end position="10"/>
    </location>
</feature>
<dbReference type="Proteomes" id="UP000075243">
    <property type="component" value="Unassembled WGS sequence"/>
</dbReference>
<dbReference type="EMBL" id="KQ485179">
    <property type="protein sequence ID" value="KYP32650.1"/>
    <property type="molecule type" value="Genomic_DNA"/>
</dbReference>
<evidence type="ECO:0000313" key="2">
    <source>
        <dbReference type="EMBL" id="KYP32650.1"/>
    </source>
</evidence>
<feature type="compositionally biased region" description="Low complexity" evidence="1">
    <location>
        <begin position="30"/>
        <end position="39"/>
    </location>
</feature>
<feature type="region of interest" description="Disordered" evidence="1">
    <location>
        <begin position="1"/>
        <end position="59"/>
    </location>
</feature>
<name>A0A151QQR3_CAJCA</name>
<gene>
    <name evidence="2" type="ORF">KK1_046598</name>
</gene>
<protein>
    <submittedName>
        <fullName evidence="2">Uncharacterized protein</fullName>
    </submittedName>
</protein>
<reference evidence="2" key="1">
    <citation type="journal article" date="2012" name="Nat. Biotechnol.">
        <title>Draft genome sequence of pigeonpea (Cajanus cajan), an orphan legume crop of resource-poor farmers.</title>
        <authorList>
            <person name="Varshney R.K."/>
            <person name="Chen W."/>
            <person name="Li Y."/>
            <person name="Bharti A.K."/>
            <person name="Saxena R.K."/>
            <person name="Schlueter J.A."/>
            <person name="Donoghue M.T."/>
            <person name="Azam S."/>
            <person name="Fan G."/>
            <person name="Whaley A.M."/>
            <person name="Farmer A.D."/>
            <person name="Sheridan J."/>
            <person name="Iwata A."/>
            <person name="Tuteja R."/>
            <person name="Penmetsa R.V."/>
            <person name="Wu W."/>
            <person name="Upadhyaya H.D."/>
            <person name="Yang S.P."/>
            <person name="Shah T."/>
            <person name="Saxena K.B."/>
            <person name="Michael T."/>
            <person name="McCombie W.R."/>
            <person name="Yang B."/>
            <person name="Zhang G."/>
            <person name="Yang H."/>
            <person name="Wang J."/>
            <person name="Spillane C."/>
            <person name="Cook D.R."/>
            <person name="May G.D."/>
            <person name="Xu X."/>
            <person name="Jackson S.A."/>
        </authorList>
    </citation>
    <scope>NUCLEOTIDE SEQUENCE [LARGE SCALE GENOMIC DNA]</scope>
</reference>
<organism evidence="2 3">
    <name type="scientific">Cajanus cajan</name>
    <name type="common">Pigeon pea</name>
    <name type="synonym">Cajanus indicus</name>
    <dbReference type="NCBI Taxonomy" id="3821"/>
    <lineage>
        <taxon>Eukaryota</taxon>
        <taxon>Viridiplantae</taxon>
        <taxon>Streptophyta</taxon>
        <taxon>Embryophyta</taxon>
        <taxon>Tracheophyta</taxon>
        <taxon>Spermatophyta</taxon>
        <taxon>Magnoliopsida</taxon>
        <taxon>eudicotyledons</taxon>
        <taxon>Gunneridae</taxon>
        <taxon>Pentapetalae</taxon>
        <taxon>rosids</taxon>
        <taxon>fabids</taxon>
        <taxon>Fabales</taxon>
        <taxon>Fabaceae</taxon>
        <taxon>Papilionoideae</taxon>
        <taxon>50 kb inversion clade</taxon>
        <taxon>NPAAA clade</taxon>
        <taxon>indigoferoid/millettioid clade</taxon>
        <taxon>Phaseoleae</taxon>
        <taxon>Cajanus</taxon>
    </lineage>
</organism>
<dbReference type="AlphaFoldDB" id="A0A151QQR3"/>
<accession>A0A151QQR3</accession>